<name>A0A4W6C637_LATCA</name>
<dbReference type="Pfam" id="PF04970">
    <property type="entry name" value="LRAT"/>
    <property type="match status" value="1"/>
</dbReference>
<dbReference type="InParanoid" id="A0A4W6C637"/>
<dbReference type="Proteomes" id="UP000314980">
    <property type="component" value="Unassembled WGS sequence"/>
</dbReference>
<dbReference type="GO" id="GO:0005737">
    <property type="term" value="C:cytoplasm"/>
    <property type="evidence" value="ECO:0007669"/>
    <property type="project" value="TreeGrafter"/>
</dbReference>
<evidence type="ECO:0000313" key="8">
    <source>
        <dbReference type="Proteomes" id="UP000314980"/>
    </source>
</evidence>
<evidence type="ECO:0000256" key="4">
    <source>
        <dbReference type="ARBA" id="ARBA00023098"/>
    </source>
</evidence>
<reference evidence="7" key="3">
    <citation type="submission" date="2025-09" db="UniProtKB">
        <authorList>
            <consortium name="Ensembl"/>
        </authorList>
    </citation>
    <scope>IDENTIFICATION</scope>
</reference>
<evidence type="ECO:0000313" key="7">
    <source>
        <dbReference type="Ensembl" id="ENSLCAP00010009305.1"/>
    </source>
</evidence>
<comment type="similarity">
    <text evidence="1">Belongs to the H-rev107 family.</text>
</comment>
<evidence type="ECO:0000256" key="5">
    <source>
        <dbReference type="SAM" id="SignalP"/>
    </source>
</evidence>
<dbReference type="PANTHER" id="PTHR13943">
    <property type="entry name" value="HRAS-LIKE SUPPRESSOR - RELATED"/>
    <property type="match status" value="1"/>
</dbReference>
<reference evidence="8" key="1">
    <citation type="submission" date="2015-09" db="EMBL/GenBank/DDBJ databases">
        <authorList>
            <person name="Sai Rama Sridatta P."/>
        </authorList>
    </citation>
    <scope>NUCLEOTIDE SEQUENCE [LARGE SCALE GENOMIC DNA]</scope>
</reference>
<dbReference type="PROSITE" id="PS51934">
    <property type="entry name" value="LRAT"/>
    <property type="match status" value="1"/>
</dbReference>
<keyword evidence="3" id="KW-0378">Hydrolase</keyword>
<reference evidence="7" key="2">
    <citation type="submission" date="2025-08" db="UniProtKB">
        <authorList>
            <consortium name="Ensembl"/>
        </authorList>
    </citation>
    <scope>IDENTIFICATION</scope>
</reference>
<dbReference type="GO" id="GO:0070292">
    <property type="term" value="P:N-acylphosphatidylethanolamine metabolic process"/>
    <property type="evidence" value="ECO:0007669"/>
    <property type="project" value="TreeGrafter"/>
</dbReference>
<feature type="chain" id="PRO_5021465266" description="LRAT domain-containing protein" evidence="5">
    <location>
        <begin position="20"/>
        <end position="177"/>
    </location>
</feature>
<dbReference type="InterPro" id="IPR051496">
    <property type="entry name" value="H-rev107_PLA/AT"/>
</dbReference>
<evidence type="ECO:0000256" key="2">
    <source>
        <dbReference type="ARBA" id="ARBA00022679"/>
    </source>
</evidence>
<sequence length="177" mass="20190">AAKMKNLILVAVILQLVITISLQTVSFYEFGDMITLKRRCKCLPFLTYKHFVIYVDDEPDIPGRAQGQDIFHRTGMCERGGHDCKFGVLANEKGDNVKAENYLDGKYGLSKGTDNEIRTRIRTMISQCKEYRVFTNNCEHLATFVRYGKRFLQQVGGILNIILLLSGLFRTAHNYEG</sequence>
<organism evidence="7 8">
    <name type="scientific">Lates calcarifer</name>
    <name type="common">Barramundi</name>
    <name type="synonym">Holocentrus calcarifer</name>
    <dbReference type="NCBI Taxonomy" id="8187"/>
    <lineage>
        <taxon>Eukaryota</taxon>
        <taxon>Metazoa</taxon>
        <taxon>Chordata</taxon>
        <taxon>Craniata</taxon>
        <taxon>Vertebrata</taxon>
        <taxon>Euteleostomi</taxon>
        <taxon>Actinopterygii</taxon>
        <taxon>Neopterygii</taxon>
        <taxon>Teleostei</taxon>
        <taxon>Neoteleostei</taxon>
        <taxon>Acanthomorphata</taxon>
        <taxon>Carangaria</taxon>
        <taxon>Carangaria incertae sedis</taxon>
        <taxon>Centropomidae</taxon>
        <taxon>Lates</taxon>
    </lineage>
</organism>
<dbReference type="GeneTree" id="ENSGT01150000287039"/>
<keyword evidence="8" id="KW-1185">Reference proteome</keyword>
<evidence type="ECO:0000256" key="3">
    <source>
        <dbReference type="ARBA" id="ARBA00022801"/>
    </source>
</evidence>
<feature type="domain" description="LRAT" evidence="6">
    <location>
        <begin position="40"/>
        <end position="154"/>
    </location>
</feature>
<accession>A0A4W6C637</accession>
<dbReference type="PANTHER" id="PTHR13943:SF77">
    <property type="entry name" value="LRAT DOMAIN-CONTAINING PROTEIN"/>
    <property type="match status" value="1"/>
</dbReference>
<dbReference type="GO" id="GO:0008970">
    <property type="term" value="F:phospholipase A1 activity"/>
    <property type="evidence" value="ECO:0007669"/>
    <property type="project" value="TreeGrafter"/>
</dbReference>
<dbReference type="AlphaFoldDB" id="A0A4W6C637"/>
<keyword evidence="5" id="KW-0732">Signal</keyword>
<dbReference type="Gene3D" id="3.90.1720.10">
    <property type="entry name" value="endopeptidase domain like (from Nostoc punctiforme)"/>
    <property type="match status" value="1"/>
</dbReference>
<protein>
    <recommendedName>
        <fullName evidence="6">LRAT domain-containing protein</fullName>
    </recommendedName>
</protein>
<proteinExistence type="inferred from homology"/>
<dbReference type="Ensembl" id="ENSLCAT00010009520.1">
    <property type="protein sequence ID" value="ENSLCAP00010009305.1"/>
    <property type="gene ID" value="ENSLCAG00010004466.1"/>
</dbReference>
<keyword evidence="4" id="KW-0443">Lipid metabolism</keyword>
<dbReference type="InterPro" id="IPR007053">
    <property type="entry name" value="LRAT_dom"/>
</dbReference>
<dbReference type="GO" id="GO:0016410">
    <property type="term" value="F:N-acyltransferase activity"/>
    <property type="evidence" value="ECO:0007669"/>
    <property type="project" value="TreeGrafter"/>
</dbReference>
<evidence type="ECO:0000259" key="6">
    <source>
        <dbReference type="PROSITE" id="PS51934"/>
    </source>
</evidence>
<evidence type="ECO:0000256" key="1">
    <source>
        <dbReference type="ARBA" id="ARBA00007824"/>
    </source>
</evidence>
<feature type="signal peptide" evidence="5">
    <location>
        <begin position="1"/>
        <end position="19"/>
    </location>
</feature>
<dbReference type="GO" id="GO:0004623">
    <property type="term" value="F:phospholipase A2 activity"/>
    <property type="evidence" value="ECO:0007669"/>
    <property type="project" value="TreeGrafter"/>
</dbReference>
<keyword evidence="2" id="KW-0808">Transferase</keyword>